<dbReference type="HOGENOM" id="CLU_020820_0_0_1"/>
<protein>
    <submittedName>
        <fullName evidence="3">Uncharacterized protein</fullName>
    </submittedName>
</protein>
<dbReference type="GeneID" id="25330328"/>
<dbReference type="AlphaFoldDB" id="A0A0D2EDM7"/>
<evidence type="ECO:0000256" key="2">
    <source>
        <dbReference type="SAM" id="Phobius"/>
    </source>
</evidence>
<reference evidence="3 4" key="1">
    <citation type="submission" date="2015-01" db="EMBL/GenBank/DDBJ databases">
        <title>The Genome Sequence of Exophiala xenobiotica CBS118157.</title>
        <authorList>
            <consortium name="The Broad Institute Genomics Platform"/>
            <person name="Cuomo C."/>
            <person name="de Hoog S."/>
            <person name="Gorbushina A."/>
            <person name="Stielow B."/>
            <person name="Teixiera M."/>
            <person name="Abouelleil A."/>
            <person name="Chapman S.B."/>
            <person name="Priest M."/>
            <person name="Young S.K."/>
            <person name="Wortman J."/>
            <person name="Nusbaum C."/>
            <person name="Birren B."/>
        </authorList>
    </citation>
    <scope>NUCLEOTIDE SEQUENCE [LARGE SCALE GENOMIC DNA]</scope>
    <source>
        <strain evidence="3 4">CBS 118157</strain>
    </source>
</reference>
<feature type="transmembrane region" description="Helical" evidence="2">
    <location>
        <begin position="193"/>
        <end position="214"/>
    </location>
</feature>
<feature type="compositionally biased region" description="Polar residues" evidence="1">
    <location>
        <begin position="36"/>
        <end position="58"/>
    </location>
</feature>
<feature type="transmembrane region" description="Helical" evidence="2">
    <location>
        <begin position="161"/>
        <end position="181"/>
    </location>
</feature>
<proteinExistence type="predicted"/>
<evidence type="ECO:0000313" key="4">
    <source>
        <dbReference type="Proteomes" id="UP000054342"/>
    </source>
</evidence>
<dbReference type="RefSeq" id="XP_013313384.1">
    <property type="nucleotide sequence ID" value="XM_013457930.1"/>
</dbReference>
<keyword evidence="2" id="KW-0472">Membrane</keyword>
<sequence>MTASRYARLNPLANTGLNATSNGTSNAAPVPEGPIQFSNTISDSSTGQYPPQRSSEGSQDPIVKKQGNSTVAESHAYTGSDGDMPPRPPKLQRTGSSLYRVASSVWSTTRKAVSSFNVPKVAAPWEHEFSEKPGASSHPSDTVRYFDYRQQRKRLFVNSSFQWLITAIICAGLAAVMYGFTKFNLGVTSTTKHIYNALITGLSLCLGMNLASSLKGYAQMMRWRFLACEYRSLQDFELVMNCDSQTQTFRLLWAGRTPGRWYPNKTQLVALLSITVNLALQVITALLGLTYSIDVSPDIVRLTYGNVSIADLTYIGNSETETLFGTNINSDRAQVAEYSAANVYGITGQDYPTRYDTYDTDGSGSQQVVYTNEDESAYWYRFVDQSSSAGGLTVVTDRTINCTAECQSYEVVSGGYGGFNTDDPDTMWDVTWVDDDGYNRTLVVENVATGATTWMANMTTCGDRCIQIYALQTADNETDSVPVPRFWSCKSHVLPVSIVDVYEDPATYELSNPQAQYLAGAIGWSGVMTYTQDGALATDLQFVQYPADSKWSPPGNYTELMMAGLVMRFTAGAIAAMDAGGPRVNVRGYAPAPAQFLNVKWNFAGAIVGGIPVAQFIILCIVVGFANKAIIKDTSHLSTARLLRPVVERLGDTGCLLTGDEIAEKLGNYRVIYGVRDPDGSVPPQGAGDDGQIRHVDVLDESEGLGYRRGRMPMGRYDGLYREAAAVDGEEKVPLLSTSEIRQRRARRLSL</sequence>
<dbReference type="EMBL" id="KN847321">
    <property type="protein sequence ID" value="KIW52800.1"/>
    <property type="molecule type" value="Genomic_DNA"/>
</dbReference>
<evidence type="ECO:0000256" key="1">
    <source>
        <dbReference type="SAM" id="MobiDB-lite"/>
    </source>
</evidence>
<evidence type="ECO:0000313" key="3">
    <source>
        <dbReference type="EMBL" id="KIW52800.1"/>
    </source>
</evidence>
<feature type="transmembrane region" description="Helical" evidence="2">
    <location>
        <begin position="268"/>
        <end position="291"/>
    </location>
</feature>
<organism evidence="3 4">
    <name type="scientific">Exophiala xenobiotica</name>
    <dbReference type="NCBI Taxonomy" id="348802"/>
    <lineage>
        <taxon>Eukaryota</taxon>
        <taxon>Fungi</taxon>
        <taxon>Dikarya</taxon>
        <taxon>Ascomycota</taxon>
        <taxon>Pezizomycotina</taxon>
        <taxon>Eurotiomycetes</taxon>
        <taxon>Chaetothyriomycetidae</taxon>
        <taxon>Chaetothyriales</taxon>
        <taxon>Herpotrichiellaceae</taxon>
        <taxon>Exophiala</taxon>
    </lineage>
</organism>
<dbReference type="Proteomes" id="UP000054342">
    <property type="component" value="Unassembled WGS sequence"/>
</dbReference>
<dbReference type="OrthoDB" id="3596604at2759"/>
<keyword evidence="4" id="KW-1185">Reference proteome</keyword>
<name>A0A0D2EDM7_9EURO</name>
<accession>A0A0D2EDM7</accession>
<feature type="compositionally biased region" description="Polar residues" evidence="1">
    <location>
        <begin position="12"/>
        <end position="27"/>
    </location>
</feature>
<feature type="region of interest" description="Disordered" evidence="1">
    <location>
        <begin position="1"/>
        <end position="94"/>
    </location>
</feature>
<keyword evidence="2" id="KW-1133">Transmembrane helix</keyword>
<gene>
    <name evidence="3" type="ORF">PV05_08420</name>
</gene>
<feature type="transmembrane region" description="Helical" evidence="2">
    <location>
        <begin position="601"/>
        <end position="626"/>
    </location>
</feature>
<keyword evidence="2" id="KW-0812">Transmembrane</keyword>